<keyword evidence="2" id="KW-0479">Metal-binding</keyword>
<evidence type="ECO:0000256" key="2">
    <source>
        <dbReference type="ARBA" id="ARBA00022723"/>
    </source>
</evidence>
<sequence length="301" mass="34575">MVISSSKNEKPVAKPITQIDKRSNISQKELIAEYIEPAIPVVLTDATRDWDAMGKFTPSFFKKQYGHLTKELKGVTYTLSDYIDLMLASTPKNPAPYPFNVNVEQYLPELLDDLKPEILYAKSDRVNHPLLPKFLLNGTQVYELFFGGNGGSFPFLHVDALYLHTQITQLYGSKEFFLFPPEQAAYMYPKADNDKISQVDVFNPDYVKYPLFKEVEPIRVTVEEGETILFPTKWWHTTQIHEPCISLGRVHLNASNWDDFSGDIFKLWPKLYPNHRTMAVPALVYTKVLGQVMTLQEKFTV</sequence>
<dbReference type="PANTHER" id="PTHR12461:SF106">
    <property type="entry name" value="BIFUNCTIONAL PEPTIDASE AND ARGINYL-HYDROXYLASE JMJD5"/>
    <property type="match status" value="1"/>
</dbReference>
<evidence type="ECO:0000259" key="5">
    <source>
        <dbReference type="PROSITE" id="PS51184"/>
    </source>
</evidence>
<keyword evidence="7" id="KW-1185">Reference proteome</keyword>
<keyword evidence="3" id="KW-0560">Oxidoreductase</keyword>
<dbReference type="SMART" id="SM00558">
    <property type="entry name" value="JmjC"/>
    <property type="match status" value="1"/>
</dbReference>
<dbReference type="PANTHER" id="PTHR12461">
    <property type="entry name" value="HYPOXIA-INDUCIBLE FACTOR 1 ALPHA INHIBITOR-RELATED"/>
    <property type="match status" value="1"/>
</dbReference>
<dbReference type="EMBL" id="JBHUOM010000023">
    <property type="protein sequence ID" value="MFD2937025.1"/>
    <property type="molecule type" value="Genomic_DNA"/>
</dbReference>
<dbReference type="Pfam" id="PF13621">
    <property type="entry name" value="Cupin_8"/>
    <property type="match status" value="1"/>
</dbReference>
<evidence type="ECO:0000313" key="7">
    <source>
        <dbReference type="Proteomes" id="UP001597512"/>
    </source>
</evidence>
<dbReference type="Gene3D" id="2.60.120.650">
    <property type="entry name" value="Cupin"/>
    <property type="match status" value="1"/>
</dbReference>
<gene>
    <name evidence="6" type="ORF">ACFS25_24805</name>
</gene>
<dbReference type="PROSITE" id="PS51184">
    <property type="entry name" value="JMJC"/>
    <property type="match status" value="1"/>
</dbReference>
<reference evidence="7" key="1">
    <citation type="journal article" date="2019" name="Int. J. Syst. Evol. Microbiol.">
        <title>The Global Catalogue of Microorganisms (GCM) 10K type strain sequencing project: providing services to taxonomists for standard genome sequencing and annotation.</title>
        <authorList>
            <consortium name="The Broad Institute Genomics Platform"/>
            <consortium name="The Broad Institute Genome Sequencing Center for Infectious Disease"/>
            <person name="Wu L."/>
            <person name="Ma J."/>
        </authorList>
    </citation>
    <scope>NUCLEOTIDE SEQUENCE [LARGE SCALE GENOMIC DNA]</scope>
    <source>
        <strain evidence="7">KCTC 52490</strain>
    </source>
</reference>
<name>A0ABW6AS25_9BACT</name>
<comment type="caution">
    <text evidence="6">The sequence shown here is derived from an EMBL/GenBank/DDBJ whole genome shotgun (WGS) entry which is preliminary data.</text>
</comment>
<organism evidence="6 7">
    <name type="scientific">Spirosoma flavum</name>
    <dbReference type="NCBI Taxonomy" id="2048557"/>
    <lineage>
        <taxon>Bacteria</taxon>
        <taxon>Pseudomonadati</taxon>
        <taxon>Bacteroidota</taxon>
        <taxon>Cytophagia</taxon>
        <taxon>Cytophagales</taxon>
        <taxon>Cytophagaceae</taxon>
        <taxon>Spirosoma</taxon>
    </lineage>
</organism>
<dbReference type="Proteomes" id="UP001597512">
    <property type="component" value="Unassembled WGS sequence"/>
</dbReference>
<dbReference type="InterPro" id="IPR041667">
    <property type="entry name" value="Cupin_8"/>
</dbReference>
<protein>
    <submittedName>
        <fullName evidence="6">Cupin-like domain-containing protein</fullName>
    </submittedName>
</protein>
<evidence type="ECO:0000256" key="3">
    <source>
        <dbReference type="ARBA" id="ARBA00023002"/>
    </source>
</evidence>
<comment type="cofactor">
    <cofactor evidence="1">
        <name>Fe(2+)</name>
        <dbReference type="ChEBI" id="CHEBI:29033"/>
    </cofactor>
</comment>
<dbReference type="RefSeq" id="WP_381506413.1">
    <property type="nucleotide sequence ID" value="NZ_JBHUOM010000023.1"/>
</dbReference>
<proteinExistence type="predicted"/>
<keyword evidence="4" id="KW-0408">Iron</keyword>
<dbReference type="InterPro" id="IPR003347">
    <property type="entry name" value="JmjC_dom"/>
</dbReference>
<dbReference type="SUPFAM" id="SSF51197">
    <property type="entry name" value="Clavaminate synthase-like"/>
    <property type="match status" value="1"/>
</dbReference>
<accession>A0ABW6AS25</accession>
<evidence type="ECO:0000256" key="4">
    <source>
        <dbReference type="ARBA" id="ARBA00023004"/>
    </source>
</evidence>
<feature type="domain" description="JmjC" evidence="5">
    <location>
        <begin position="105"/>
        <end position="266"/>
    </location>
</feature>
<evidence type="ECO:0000256" key="1">
    <source>
        <dbReference type="ARBA" id="ARBA00001954"/>
    </source>
</evidence>
<evidence type="ECO:0000313" key="6">
    <source>
        <dbReference type="EMBL" id="MFD2937025.1"/>
    </source>
</evidence>